<accession>A0ABV8D4U2</accession>
<dbReference type="Proteomes" id="UP001595693">
    <property type="component" value="Unassembled WGS sequence"/>
</dbReference>
<dbReference type="Pfam" id="PF01609">
    <property type="entry name" value="DDE_Tnp_1"/>
    <property type="match status" value="1"/>
</dbReference>
<dbReference type="RefSeq" id="WP_082437487.1">
    <property type="nucleotide sequence ID" value="NZ_JAMXAX010000001.1"/>
</dbReference>
<feature type="domain" description="Transposase IS4-like" evidence="1">
    <location>
        <begin position="191"/>
        <end position="350"/>
    </location>
</feature>
<dbReference type="InterPro" id="IPR025161">
    <property type="entry name" value="IS402-like_dom"/>
</dbReference>
<gene>
    <name evidence="3" type="ORF">ACFOW3_01945</name>
</gene>
<organism evidence="3 4">
    <name type="scientific">Acidovorax facilis</name>
    <dbReference type="NCBI Taxonomy" id="12917"/>
    <lineage>
        <taxon>Bacteria</taxon>
        <taxon>Pseudomonadati</taxon>
        <taxon>Pseudomonadota</taxon>
        <taxon>Betaproteobacteria</taxon>
        <taxon>Burkholderiales</taxon>
        <taxon>Comamonadaceae</taxon>
        <taxon>Acidovorax</taxon>
    </lineage>
</organism>
<keyword evidence="4" id="KW-1185">Reference proteome</keyword>
<sequence>MAKTGRPPVISTGEYAALREVVRDNPQATLPELALVWGERMGRNAPSTVTLRAALKAAGLQRTRPKQQLARANPQQPGTRYGYTALHRPSSDSGMALALTDAEWALAQDLFEPEPGARGRPATYSRRSVVEACCYVLRTGSSWRNLPTQIYPPWQSVQKAFVRWARQGKFEALHERLRQQWRQRVERAEQPSEAVIDSQSNRGCPQGGTLGFDAGKKVQGRKRHLVVDTLGLLLAVVVTSAAVPDRAAAGQAVAQACARTGGSLKVLWADSAYAGQCAQEIEKVHRVQVQIVRNSGRHRWDDAQQSLWSEEQPVAMPKKRWVVERTHAWLERNRRLVMHHDRKPFYAQAWVWLAQARMLLGRLK</sequence>
<dbReference type="Pfam" id="PF13340">
    <property type="entry name" value="DUF4096"/>
    <property type="match status" value="1"/>
</dbReference>
<name>A0ABV8D4U2_9BURK</name>
<dbReference type="NCBIfam" id="NF033580">
    <property type="entry name" value="transpos_IS5_3"/>
    <property type="match status" value="1"/>
</dbReference>
<comment type="caution">
    <text evidence="3">The sequence shown here is derived from an EMBL/GenBank/DDBJ whole genome shotgun (WGS) entry which is preliminary data.</text>
</comment>
<dbReference type="PANTHER" id="PTHR30007:SF0">
    <property type="entry name" value="TRANSPOSASE"/>
    <property type="match status" value="1"/>
</dbReference>
<evidence type="ECO:0000259" key="1">
    <source>
        <dbReference type="Pfam" id="PF01609"/>
    </source>
</evidence>
<evidence type="ECO:0000313" key="3">
    <source>
        <dbReference type="EMBL" id="MFC3933377.1"/>
    </source>
</evidence>
<evidence type="ECO:0000259" key="2">
    <source>
        <dbReference type="Pfam" id="PF13340"/>
    </source>
</evidence>
<dbReference type="PANTHER" id="PTHR30007">
    <property type="entry name" value="PHP DOMAIN PROTEIN"/>
    <property type="match status" value="1"/>
</dbReference>
<feature type="domain" description="Insertion element IS402-like" evidence="2">
    <location>
        <begin position="99"/>
        <end position="174"/>
    </location>
</feature>
<dbReference type="InterPro" id="IPR002559">
    <property type="entry name" value="Transposase_11"/>
</dbReference>
<reference evidence="4" key="1">
    <citation type="journal article" date="2019" name="Int. J. Syst. Evol. Microbiol.">
        <title>The Global Catalogue of Microorganisms (GCM) 10K type strain sequencing project: providing services to taxonomists for standard genome sequencing and annotation.</title>
        <authorList>
            <consortium name="The Broad Institute Genomics Platform"/>
            <consortium name="The Broad Institute Genome Sequencing Center for Infectious Disease"/>
            <person name="Wu L."/>
            <person name="Ma J."/>
        </authorList>
    </citation>
    <scope>NUCLEOTIDE SEQUENCE [LARGE SCALE GENOMIC DNA]</scope>
    <source>
        <strain evidence="4">CCUG 2113</strain>
    </source>
</reference>
<protein>
    <submittedName>
        <fullName evidence="3">IS5 family transposase</fullName>
    </submittedName>
</protein>
<evidence type="ECO:0000313" key="4">
    <source>
        <dbReference type="Proteomes" id="UP001595693"/>
    </source>
</evidence>
<dbReference type="EMBL" id="JBHSAJ010000002">
    <property type="protein sequence ID" value="MFC3933377.1"/>
    <property type="molecule type" value="Genomic_DNA"/>
</dbReference>
<proteinExistence type="predicted"/>